<name>A0A210R6B6_MIZYE</name>
<evidence type="ECO:0000313" key="1">
    <source>
        <dbReference type="EMBL" id="OWF56454.1"/>
    </source>
</evidence>
<dbReference type="OrthoDB" id="6120657at2759"/>
<comment type="caution">
    <text evidence="2">The sequence shown here is derived from an EMBL/GenBank/DDBJ whole genome shotgun (WGS) entry which is preliminary data.</text>
</comment>
<dbReference type="AlphaFoldDB" id="A0A210R6B6"/>
<keyword evidence="3" id="KW-1185">Reference proteome</keyword>
<accession>A0A210R6B6</accession>
<reference evidence="2 3" key="1">
    <citation type="journal article" date="2017" name="Nat. Ecol. Evol.">
        <title>Scallop genome provides insights into evolution of bilaterian karyotype and development.</title>
        <authorList>
            <person name="Wang S."/>
            <person name="Zhang J."/>
            <person name="Jiao W."/>
            <person name="Li J."/>
            <person name="Xun X."/>
            <person name="Sun Y."/>
            <person name="Guo X."/>
            <person name="Huan P."/>
            <person name="Dong B."/>
            <person name="Zhang L."/>
            <person name="Hu X."/>
            <person name="Sun X."/>
            <person name="Wang J."/>
            <person name="Zhao C."/>
            <person name="Wang Y."/>
            <person name="Wang D."/>
            <person name="Huang X."/>
            <person name="Wang R."/>
            <person name="Lv J."/>
            <person name="Li Y."/>
            <person name="Zhang Z."/>
            <person name="Liu B."/>
            <person name="Lu W."/>
            <person name="Hui Y."/>
            <person name="Liang J."/>
            <person name="Zhou Z."/>
            <person name="Hou R."/>
            <person name="Li X."/>
            <person name="Liu Y."/>
            <person name="Li H."/>
            <person name="Ning X."/>
            <person name="Lin Y."/>
            <person name="Zhao L."/>
            <person name="Xing Q."/>
            <person name="Dou J."/>
            <person name="Li Y."/>
            <person name="Mao J."/>
            <person name="Guo H."/>
            <person name="Dou H."/>
            <person name="Li T."/>
            <person name="Mu C."/>
            <person name="Jiang W."/>
            <person name="Fu Q."/>
            <person name="Fu X."/>
            <person name="Miao Y."/>
            <person name="Liu J."/>
            <person name="Yu Q."/>
            <person name="Li R."/>
            <person name="Liao H."/>
            <person name="Li X."/>
            <person name="Kong Y."/>
            <person name="Jiang Z."/>
            <person name="Chourrout D."/>
            <person name="Li R."/>
            <person name="Bao Z."/>
        </authorList>
    </citation>
    <scope>NUCLEOTIDE SEQUENCE [LARGE SCALE GENOMIC DNA]</scope>
    <source>
        <strain evidence="2 3">PY_sf001</strain>
    </source>
</reference>
<organism evidence="2 3">
    <name type="scientific">Mizuhopecten yessoensis</name>
    <name type="common">Japanese scallop</name>
    <name type="synonym">Patinopecten yessoensis</name>
    <dbReference type="NCBI Taxonomy" id="6573"/>
    <lineage>
        <taxon>Eukaryota</taxon>
        <taxon>Metazoa</taxon>
        <taxon>Spiralia</taxon>
        <taxon>Lophotrochozoa</taxon>
        <taxon>Mollusca</taxon>
        <taxon>Bivalvia</taxon>
        <taxon>Autobranchia</taxon>
        <taxon>Pteriomorphia</taxon>
        <taxon>Pectinida</taxon>
        <taxon>Pectinoidea</taxon>
        <taxon>Pectinidae</taxon>
        <taxon>Mizuhopecten</taxon>
    </lineage>
</organism>
<evidence type="ECO:0000313" key="3">
    <source>
        <dbReference type="Proteomes" id="UP000242188"/>
    </source>
</evidence>
<dbReference type="EMBL" id="NEDP02000192">
    <property type="protein sequence ID" value="OWF56456.1"/>
    <property type="molecule type" value="Genomic_DNA"/>
</dbReference>
<proteinExistence type="predicted"/>
<dbReference type="EMBL" id="NEDP02000192">
    <property type="protein sequence ID" value="OWF56454.1"/>
    <property type="molecule type" value="Genomic_DNA"/>
</dbReference>
<evidence type="ECO:0000313" key="2">
    <source>
        <dbReference type="EMBL" id="OWF56456.1"/>
    </source>
</evidence>
<protein>
    <submittedName>
        <fullName evidence="2">Uncharacterized protein</fullName>
    </submittedName>
</protein>
<gene>
    <name evidence="1" type="ORF">KP79_PYT12839</name>
    <name evidence="2" type="ORF">KP79_PYT12841</name>
</gene>
<sequence length="132" mass="15005">MDHKEIAGLALELQTLLIAHDKAFTQIQLIDSKLSTLTAKIFSAHEEGHQGLRLHLLSRKSVVEGVRQAFHQYRVIKWNQIRELSNLILDTFAIDSSTLPLPPQPDHVHQQIEEDDLATTLTIAYSVCSRTW</sequence>
<dbReference type="Proteomes" id="UP000242188">
    <property type="component" value="Unassembled WGS sequence"/>
</dbReference>